<feature type="domain" description="EGF-like" evidence="6">
    <location>
        <begin position="1791"/>
        <end position="1827"/>
    </location>
</feature>
<feature type="domain" description="HYR" evidence="7">
    <location>
        <begin position="985"/>
        <end position="1068"/>
    </location>
</feature>
<keyword evidence="5" id="KW-0732">Signal</keyword>
<feature type="domain" description="HYR" evidence="7">
    <location>
        <begin position="1232"/>
        <end position="1314"/>
    </location>
</feature>
<feature type="disulfide bond" evidence="4">
    <location>
        <begin position="1727"/>
        <end position="1736"/>
    </location>
</feature>
<feature type="disulfide bond" evidence="4">
    <location>
        <begin position="1631"/>
        <end position="1640"/>
    </location>
</feature>
<evidence type="ECO:0000256" key="1">
    <source>
        <dbReference type="ARBA" id="ARBA00022536"/>
    </source>
</evidence>
<dbReference type="Proteomes" id="UP000230750">
    <property type="component" value="Unassembled WGS sequence"/>
</dbReference>
<feature type="domain" description="EGF-like" evidence="6">
    <location>
        <begin position="1691"/>
        <end position="1737"/>
    </location>
</feature>
<evidence type="ECO:0000313" key="8">
    <source>
        <dbReference type="EMBL" id="PIK61975.1"/>
    </source>
</evidence>
<feature type="domain" description="HYR" evidence="7">
    <location>
        <begin position="666"/>
        <end position="749"/>
    </location>
</feature>
<accession>A0A2G8LP12</accession>
<gene>
    <name evidence="8" type="ORF">BSL78_01119</name>
</gene>
<feature type="domain" description="HYR" evidence="7">
    <location>
        <begin position="1315"/>
        <end position="1395"/>
    </location>
</feature>
<dbReference type="InterPro" id="IPR003410">
    <property type="entry name" value="HYR_dom"/>
</dbReference>
<comment type="caution">
    <text evidence="8">The sequence shown here is derived from an EMBL/GenBank/DDBJ whole genome shotgun (WGS) entry which is preliminary data.</text>
</comment>
<feature type="disulfide bond" evidence="4">
    <location>
        <begin position="1817"/>
        <end position="1826"/>
    </location>
</feature>
<dbReference type="EMBL" id="MRZV01000021">
    <property type="protein sequence ID" value="PIK61975.1"/>
    <property type="molecule type" value="Genomic_DNA"/>
</dbReference>
<feature type="domain" description="HYR" evidence="7">
    <location>
        <begin position="502"/>
        <end position="586"/>
    </location>
</feature>
<evidence type="ECO:0000259" key="6">
    <source>
        <dbReference type="PROSITE" id="PS50026"/>
    </source>
</evidence>
<feature type="domain" description="HYR" evidence="7">
    <location>
        <begin position="829"/>
        <end position="912"/>
    </location>
</feature>
<feature type="domain" description="HYR" evidence="7">
    <location>
        <begin position="306"/>
        <end position="388"/>
    </location>
</feature>
<evidence type="ECO:0000259" key="7">
    <source>
        <dbReference type="PROSITE" id="PS50825"/>
    </source>
</evidence>
<feature type="domain" description="EGF-like" evidence="6">
    <location>
        <begin position="1896"/>
        <end position="1932"/>
    </location>
</feature>
<protein>
    <recommendedName>
        <fullName evidence="10">Hyalin</fullName>
    </recommendedName>
</protein>
<evidence type="ECO:0008006" key="10">
    <source>
        <dbReference type="Google" id="ProtNLM"/>
    </source>
</evidence>
<feature type="domain" description="HYR" evidence="7">
    <location>
        <begin position="222"/>
        <end position="305"/>
    </location>
</feature>
<feature type="chain" id="PRO_5013567126" description="Hyalin" evidence="5">
    <location>
        <begin position="20"/>
        <end position="1939"/>
    </location>
</feature>
<reference evidence="8 9" key="1">
    <citation type="journal article" date="2017" name="PLoS Biol.">
        <title>The sea cucumber genome provides insights into morphological evolution and visceral regeneration.</title>
        <authorList>
            <person name="Zhang X."/>
            <person name="Sun L."/>
            <person name="Yuan J."/>
            <person name="Sun Y."/>
            <person name="Gao Y."/>
            <person name="Zhang L."/>
            <person name="Li S."/>
            <person name="Dai H."/>
            <person name="Hamel J.F."/>
            <person name="Liu C."/>
            <person name="Yu Y."/>
            <person name="Liu S."/>
            <person name="Lin W."/>
            <person name="Guo K."/>
            <person name="Jin S."/>
            <person name="Xu P."/>
            <person name="Storey K.B."/>
            <person name="Huan P."/>
            <person name="Zhang T."/>
            <person name="Zhou Y."/>
            <person name="Zhang J."/>
            <person name="Lin C."/>
            <person name="Li X."/>
            <person name="Xing L."/>
            <person name="Huo D."/>
            <person name="Sun M."/>
            <person name="Wang L."/>
            <person name="Mercier A."/>
            <person name="Li F."/>
            <person name="Yang H."/>
            <person name="Xiang J."/>
        </authorList>
    </citation>
    <scope>NUCLEOTIDE SEQUENCE [LARGE SCALE GENOMIC DNA]</scope>
    <source>
        <strain evidence="8">Shaxun</strain>
        <tissue evidence="8">Muscle</tissue>
    </source>
</reference>
<feature type="disulfide bond" evidence="4">
    <location>
        <begin position="1922"/>
        <end position="1931"/>
    </location>
</feature>
<feature type="disulfide bond" evidence="4">
    <location>
        <begin position="1673"/>
        <end position="1682"/>
    </location>
</feature>
<feature type="domain" description="HYR" evidence="7">
    <location>
        <begin position="22"/>
        <end position="104"/>
    </location>
</feature>
<evidence type="ECO:0000256" key="2">
    <source>
        <dbReference type="ARBA" id="ARBA00022737"/>
    </source>
</evidence>
<dbReference type="STRING" id="307972.A0A2G8LP12"/>
<dbReference type="PROSITE" id="PS50825">
    <property type="entry name" value="HYR"/>
    <property type="match status" value="13"/>
</dbReference>
<feature type="domain" description="HYR" evidence="7">
    <location>
        <begin position="1148"/>
        <end position="1231"/>
    </location>
</feature>
<feature type="domain" description="EGF-like" evidence="6">
    <location>
        <begin position="1480"/>
        <end position="1517"/>
    </location>
</feature>
<feature type="disulfide bond" evidence="4">
    <location>
        <begin position="1778"/>
        <end position="1787"/>
    </location>
</feature>
<dbReference type="InterPro" id="IPR000742">
    <property type="entry name" value="EGF"/>
</dbReference>
<dbReference type="SMART" id="SM00179">
    <property type="entry name" value="EGF_CA"/>
    <property type="match status" value="6"/>
</dbReference>
<feature type="domain" description="EGF-like" evidence="6">
    <location>
        <begin position="1745"/>
        <end position="1788"/>
    </location>
</feature>
<feature type="disulfide bond" evidence="4">
    <location>
        <begin position="1507"/>
        <end position="1516"/>
    </location>
</feature>
<feature type="domain" description="HYR" evidence="7">
    <location>
        <begin position="1830"/>
        <end position="1919"/>
    </location>
</feature>
<dbReference type="PROSITE" id="PS00022">
    <property type="entry name" value="EGF_1"/>
    <property type="match status" value="9"/>
</dbReference>
<dbReference type="GO" id="GO:0005509">
    <property type="term" value="F:calcium ion binding"/>
    <property type="evidence" value="ECO:0007669"/>
    <property type="project" value="InterPro"/>
</dbReference>
<feature type="domain" description="HYR" evidence="7">
    <location>
        <begin position="106"/>
        <end position="189"/>
    </location>
</feature>
<evidence type="ECO:0000256" key="5">
    <source>
        <dbReference type="SAM" id="SignalP"/>
    </source>
</evidence>
<keyword evidence="3 4" id="KW-1015">Disulfide bond</keyword>
<feature type="domain" description="EGF-like" evidence="6">
    <location>
        <begin position="1602"/>
        <end position="1641"/>
    </location>
</feature>
<evidence type="ECO:0000256" key="4">
    <source>
        <dbReference type="PROSITE-ProRule" id="PRU00076"/>
    </source>
</evidence>
<dbReference type="PROSITE" id="PS01186">
    <property type="entry name" value="EGF_2"/>
    <property type="match status" value="5"/>
</dbReference>
<keyword evidence="9" id="KW-1185">Reference proteome</keyword>
<keyword evidence="2" id="KW-0677">Repeat</keyword>
<dbReference type="SUPFAM" id="SSF57196">
    <property type="entry name" value="EGF/Laminin"/>
    <property type="match status" value="6"/>
</dbReference>
<comment type="caution">
    <text evidence="4">Lacks conserved residue(s) required for the propagation of feature annotation.</text>
</comment>
<feature type="signal peptide" evidence="5">
    <location>
        <begin position="1"/>
        <end position="19"/>
    </location>
</feature>
<dbReference type="PANTHER" id="PTHR24273">
    <property type="entry name" value="FI04643P-RELATED"/>
    <property type="match status" value="1"/>
</dbReference>
<proteinExistence type="predicted"/>
<sequence>MHYEFIFIVPILFLIHVIAVNRPTLPPVVDCTGRDIVETAMFGVSSVFVTLPTCSATDDSGQAIFVSQTPPSGFFRLGSTPVINIFADADGNQGFGTFNVTVIPEADNEPPVVDCSGRTVRRNAPPGASGVQVVLPSCTATDNSGTANEVSQSPTSGSFFPIGTTPVTNTFVDPSGNRGVGTFEVIISGSFFSLGTTVVETCYVDPDGNRGCDSFTVTVTAADNEPPVVDCSGRTVRRNAPPGASGVSVVLPSCTATDNSGTANEVSQSPTSGSFFLIGTTPVTNTFVDPSGNRGVGTFEVIISGDNEPPVVDCSGITVNRNAPPGSSGVQVVLPSCTAIDNSGTVFEVSQSPPSGSFFPIGTTRVTNTFVDPSGNRGVGTFEVIISGTVFESITVTPSGSFFPIGTTRVTNTFVDPSGNRGVGTFEVIISGDNEPPVVDCSGITVNRNAPPGSSGVQVVLPSCTATDNSGTVFEVSQSPPSGSFFLIGTTLVTNIFQDANVDNEPPVVNCDGLSFSRTVPAGTQSLVVPNLPDCTATDNSGTVLPLPQNPPPGTPFSVGPTMVGNTFEDPSGNRATGFYTVTIIEDRQRLQIFCPANAVAQCQTNSNAIIGLWSDPDCTGGVQPRTTSCSPSSGSDISSGQTLASCTCEDNAGETETCFFNLPAAENIPPTVDCSGLDMTRMAPSGASGVTVLLPSCRASDNSGTVLPMNQFPRSGSFFTIGSTTVINTFEDACGNTATDTFIVTVNPGVENLVMNCPTNAVAQCQTNSNAIIGLWSDPDCTGGVQPITTRCNPSSGSDISSGQTFATCTCEDNAGETETCFFNLPAAENIPPVVDCSGLDITRMAPSGASGVTVLLPSCRASDNSGTVLPMNQSPRSGSFFTIGSTTVINTFEDACGNTATDTFIVTVNPGVENLVMNCPTNAVAQCQTNSNAIIGLWSDPDCTGGVQPITTRCNPSSGSDISSGQTFATCTCEDNAGETETSENIPPVVDCSGLDMTRMAPFGASGVTVLLPSCRASDNSGTVLPMNQSPRSGSFFTIGSTTVINTFEDACGNTATDTFIVTVNPEIRLVDITCPSDGTGGNEVAPGIFIATWSNPICTGSSGTLSTSCDPSSGSPVGLGTTVVRCSCTDVRGQRDECTFAIFNADVMPPSVDCSGRDEVVMVLPPARGATVMLPSCEVSDNSGSSSLVRQSPTSGSFFPLGTTPVTNEYADDSGNRGSDVFTVTVVVVDIEGPDVTCADILRTVPFGQSGAIVQLNTCTAVDNSGRPPSLLSYQPTSGSFFPIGSTEVRVIFLDDAGNSGTDTFNVIVQGLDGIDPSVNCAGRDINADTTGSCAVVSFAPCTATDNSGVPPVLDFQSHQSGDCFPVGTTAVVFTFRDGAGNTGSGSFDIVVTRDTAPVLLRCPDDITDQVLITMGGGIVQYDAPTAFDESGSVQIINDVIFVPGSFFPLGTTPVTYVFSDPSGNTVECSFSVTLVGVNPCSSRICQNGGVCQAMSLTDAACVCSGCFTGSTCQISTGACNLNSCSNGGVCIPFADSCTASSCDCPRCFSGLSCQTRVSACRNHECLNGASCIPDPVECDQYTCECLNCFRGEFCAIAIPDPCSSTPCLNGGQCIRRSDSCYGFFCACQTGFSGERCESSVNILENPCNNFPCENDGSCVSSGSVYKCLCRDGYTGINCRQQTGSNSFFDQCVSSPCANGGSCFNSYSTSSGSLTYTPQYTCVCPNSYTGERCTVLTSLVPQLNRCQSSNICQNGGTCLNSYCSFDDRVDFFCDCPIGFIGEVCTIPYGNPCSTIQCSNGGTCVPFNQYFVCECRPGFSGSTCGLLGDVIPPTISGCPQQTIVVQASPGASSAQVSWPTPQVSDNSGGPVQLVSVNAVSGAFYGVGTTRRSSTSTGCQLNPCLNGGTCRQVAGVDSCICPPGFTGQTCSQSEYPGK</sequence>
<dbReference type="PANTHER" id="PTHR24273:SF32">
    <property type="entry name" value="HYALIN"/>
    <property type="match status" value="1"/>
</dbReference>
<organism evidence="8 9">
    <name type="scientific">Stichopus japonicus</name>
    <name type="common">Sea cucumber</name>
    <dbReference type="NCBI Taxonomy" id="307972"/>
    <lineage>
        <taxon>Eukaryota</taxon>
        <taxon>Metazoa</taxon>
        <taxon>Echinodermata</taxon>
        <taxon>Eleutherozoa</taxon>
        <taxon>Echinozoa</taxon>
        <taxon>Holothuroidea</taxon>
        <taxon>Aspidochirotacea</taxon>
        <taxon>Aspidochirotida</taxon>
        <taxon>Stichopodidae</taxon>
        <taxon>Apostichopus</taxon>
    </lineage>
</organism>
<evidence type="ECO:0000313" key="9">
    <source>
        <dbReference type="Proteomes" id="UP000230750"/>
    </source>
</evidence>
<dbReference type="OrthoDB" id="10554423at2759"/>
<keyword evidence="1 4" id="KW-0245">EGF-like domain</keyword>
<dbReference type="CDD" id="cd00054">
    <property type="entry name" value="EGF_CA"/>
    <property type="match status" value="5"/>
</dbReference>
<dbReference type="Gene3D" id="2.10.25.10">
    <property type="entry name" value="Laminin"/>
    <property type="match status" value="8"/>
</dbReference>
<dbReference type="Pfam" id="PF00008">
    <property type="entry name" value="EGF"/>
    <property type="match status" value="4"/>
</dbReference>
<dbReference type="InterPro" id="IPR001881">
    <property type="entry name" value="EGF-like_Ca-bd_dom"/>
</dbReference>
<dbReference type="PROSITE" id="PS50026">
    <property type="entry name" value="EGF_3"/>
    <property type="match status" value="7"/>
</dbReference>
<evidence type="ECO:0000256" key="3">
    <source>
        <dbReference type="ARBA" id="ARBA00023157"/>
    </source>
</evidence>
<feature type="domain" description="HYR" evidence="7">
    <location>
        <begin position="1396"/>
        <end position="1480"/>
    </location>
</feature>
<name>A0A2G8LP12_STIJA</name>
<dbReference type="SMART" id="SM00181">
    <property type="entry name" value="EGF"/>
    <property type="match status" value="9"/>
</dbReference>
<feature type="domain" description="EGF-like" evidence="6">
    <location>
        <begin position="1647"/>
        <end position="1683"/>
    </location>
</feature>
<dbReference type="FunFam" id="2.10.25.10:FF:000095">
    <property type="entry name" value="Notch, isoform B"/>
    <property type="match status" value="1"/>
</dbReference>
<dbReference type="Pfam" id="PF02494">
    <property type="entry name" value="HYR"/>
    <property type="match status" value="15"/>
</dbReference>